<evidence type="ECO:0000313" key="7">
    <source>
        <dbReference type="EMBL" id="ORX05120.1"/>
    </source>
</evidence>
<evidence type="ECO:0000256" key="5">
    <source>
        <dbReference type="ARBA" id="ARBA00023136"/>
    </source>
</evidence>
<reference evidence="7 8" key="3">
    <citation type="submission" date="2016-01" db="EMBL/GenBank/DDBJ databases">
        <title>The new phylogeny of the genus Mycobacterium.</title>
        <authorList>
            <person name="Tarcisio F."/>
            <person name="Conor M."/>
            <person name="Antonella G."/>
            <person name="Elisabetta G."/>
            <person name="Giulia F.S."/>
            <person name="Sara T."/>
            <person name="Anna F."/>
            <person name="Clotilde B."/>
            <person name="Roberto B."/>
            <person name="Veronica D.S."/>
            <person name="Fabio R."/>
            <person name="Monica P."/>
            <person name="Olivier J."/>
            <person name="Enrico T."/>
            <person name="Nicola S."/>
        </authorList>
    </citation>
    <scope>NUCLEOTIDE SEQUENCE [LARGE SCALE GENOMIC DNA]</scope>
    <source>
        <strain evidence="7 8">DSM 44626</strain>
    </source>
</reference>
<dbReference type="STRING" id="47839.BN973_03515"/>
<dbReference type="HOGENOM" id="CLU_085469_0_0_11"/>
<reference evidence="6" key="2">
    <citation type="submission" date="2014-04" db="EMBL/GenBank/DDBJ databases">
        <authorList>
            <person name="Xu Y.W."/>
            <person name="Yang Q."/>
        </authorList>
    </citation>
    <scope>NUCLEOTIDE SEQUENCE</scope>
    <source>
        <strain evidence="6">DSM 44626</strain>
    </source>
</reference>
<gene>
    <name evidence="7" type="ORF">AWC29_11735</name>
    <name evidence="6" type="ORF">BN973_03515</name>
</gene>
<dbReference type="InterPro" id="IPR006716">
    <property type="entry name" value="ERG2_sigma1_rcpt-like"/>
</dbReference>
<dbReference type="Pfam" id="PF04622">
    <property type="entry name" value="ERG2_Sigma1R"/>
    <property type="match status" value="1"/>
</dbReference>
<evidence type="ECO:0000256" key="2">
    <source>
        <dbReference type="ARBA" id="ARBA00022692"/>
    </source>
</evidence>
<keyword evidence="4" id="KW-1133">Transmembrane helix</keyword>
<evidence type="ECO:0000256" key="1">
    <source>
        <dbReference type="ARBA" id="ARBA00004586"/>
    </source>
</evidence>
<keyword evidence="8" id="KW-1185">Reference proteome</keyword>
<dbReference type="RefSeq" id="WP_036469635.1">
    <property type="nucleotide sequence ID" value="NZ_HG964446.1"/>
</dbReference>
<sequence length="197" mass="22111">MTYKIDPDVLARECRQVLDLPLDSGERFSALIERLSHAYPEIIENRQRRWLGSRAGGILGKLTFLHISFSEYLLIFGCPAGTQGFSGRYNYMELYKVILAGRYTTYNLESDQIGATVYTPGDLTYMKKGEARGLEIDSGSWHLEYGRGPNITAMPFGLMDTLVSSVDVKPLAATTSEYMSFLSRGLRNRRRSAGQST</sequence>
<dbReference type="Proteomes" id="UP000028880">
    <property type="component" value="Unassembled WGS sequence"/>
</dbReference>
<keyword evidence="3" id="KW-0256">Endoplasmic reticulum</keyword>
<evidence type="ECO:0000313" key="6">
    <source>
        <dbReference type="EMBL" id="CDO89144.1"/>
    </source>
</evidence>
<dbReference type="PANTHER" id="PTHR10868:SF1">
    <property type="entry name" value="SIGMA NON-OPIOID INTRACELLULAR RECEPTOR 1"/>
    <property type="match status" value="1"/>
</dbReference>
<name>A0A024K009_9MYCO</name>
<evidence type="ECO:0000313" key="8">
    <source>
        <dbReference type="Proteomes" id="UP000193710"/>
    </source>
</evidence>
<organism evidence="6">
    <name type="scientific">Mycobacterium triplex</name>
    <dbReference type="NCBI Taxonomy" id="47839"/>
    <lineage>
        <taxon>Bacteria</taxon>
        <taxon>Bacillati</taxon>
        <taxon>Actinomycetota</taxon>
        <taxon>Actinomycetes</taxon>
        <taxon>Mycobacteriales</taxon>
        <taxon>Mycobacteriaceae</taxon>
        <taxon>Mycobacterium</taxon>
        <taxon>Mycobacterium simiae complex</taxon>
    </lineage>
</organism>
<keyword evidence="5" id="KW-0472">Membrane</keyword>
<dbReference type="eggNOG" id="ENOG50344U3">
    <property type="taxonomic scope" value="Bacteria"/>
</dbReference>
<dbReference type="Proteomes" id="UP000193710">
    <property type="component" value="Unassembled WGS sequence"/>
</dbReference>
<protein>
    <submittedName>
        <fullName evidence="6">ERG2 and Sigma1 receptor like protein</fullName>
    </submittedName>
</protein>
<proteinExistence type="predicted"/>
<dbReference type="PANTHER" id="PTHR10868">
    <property type="entry name" value="SIGMA 1-TYPE OPIOID RECEPTOR-RELATED"/>
    <property type="match status" value="1"/>
</dbReference>
<evidence type="ECO:0000256" key="4">
    <source>
        <dbReference type="ARBA" id="ARBA00022989"/>
    </source>
</evidence>
<keyword evidence="6" id="KW-0675">Receptor</keyword>
<dbReference type="OrthoDB" id="4703185at2"/>
<reference evidence="6" key="1">
    <citation type="journal article" date="2014" name="Genome Announc.">
        <title>Draft Genome Sequence of Mycobacterium triplex DSM 44626.</title>
        <authorList>
            <person name="Sassi M."/>
            <person name="Croce O."/>
            <person name="Robert C."/>
            <person name="Raoult D."/>
            <person name="Drancourt M."/>
        </authorList>
    </citation>
    <scope>NUCLEOTIDE SEQUENCE [LARGE SCALE GENOMIC DNA]</scope>
    <source>
        <strain evidence="6">DSM 44626</strain>
    </source>
</reference>
<evidence type="ECO:0000256" key="3">
    <source>
        <dbReference type="ARBA" id="ARBA00022824"/>
    </source>
</evidence>
<dbReference type="EMBL" id="LQPY01000015">
    <property type="protein sequence ID" value="ORX05120.1"/>
    <property type="molecule type" value="Genomic_DNA"/>
</dbReference>
<keyword evidence="2" id="KW-0812">Transmembrane</keyword>
<dbReference type="AlphaFoldDB" id="A0A024K009"/>
<comment type="subcellular location">
    <subcellularLocation>
        <location evidence="1">Endoplasmic reticulum membrane</location>
    </subcellularLocation>
</comment>
<dbReference type="EMBL" id="HG964446">
    <property type="protein sequence ID" value="CDO89144.1"/>
    <property type="molecule type" value="Genomic_DNA"/>
</dbReference>
<accession>A0A024K009</accession>